<dbReference type="Proteomes" id="UP000501690">
    <property type="component" value="Linkage Group LG6"/>
</dbReference>
<dbReference type="GO" id="GO:0008270">
    <property type="term" value="F:zinc ion binding"/>
    <property type="evidence" value="ECO:0007669"/>
    <property type="project" value="UniProtKB-KW"/>
</dbReference>
<dbReference type="PROSITE" id="PS51999">
    <property type="entry name" value="ZF_GRF"/>
    <property type="match status" value="1"/>
</dbReference>
<keyword evidence="6" id="KW-0732">Signal</keyword>
<protein>
    <recommendedName>
        <fullName evidence="7">GRF-type domain-containing protein</fullName>
    </recommendedName>
</protein>
<sequence>MSDLLLPFHYVAGLELKRLLLVVCLLLPINSSMSRSEGCACSSWASQKNSVSSPTVSYRSAGGTPMCYCGEVAALKVAKTVKNFGKQFLGCPNYKRSGANEESKGCNYFKWFNEDNGDERDATIRRQRRKIYALEKSVMVSEKRIRFLTWVICFLGLVNVILVCKLSKIF</sequence>
<organism evidence="8 9">
    <name type="scientific">Vigna unguiculata</name>
    <name type="common">Cowpea</name>
    <dbReference type="NCBI Taxonomy" id="3917"/>
    <lineage>
        <taxon>Eukaryota</taxon>
        <taxon>Viridiplantae</taxon>
        <taxon>Streptophyta</taxon>
        <taxon>Embryophyta</taxon>
        <taxon>Tracheophyta</taxon>
        <taxon>Spermatophyta</taxon>
        <taxon>Magnoliopsida</taxon>
        <taxon>eudicotyledons</taxon>
        <taxon>Gunneridae</taxon>
        <taxon>Pentapetalae</taxon>
        <taxon>rosids</taxon>
        <taxon>fabids</taxon>
        <taxon>Fabales</taxon>
        <taxon>Fabaceae</taxon>
        <taxon>Papilionoideae</taxon>
        <taxon>50 kb inversion clade</taxon>
        <taxon>NPAAA clade</taxon>
        <taxon>indigoferoid/millettioid clade</taxon>
        <taxon>Phaseoleae</taxon>
        <taxon>Vigna</taxon>
    </lineage>
</organism>
<keyword evidence="1" id="KW-0479">Metal-binding</keyword>
<keyword evidence="5" id="KW-0472">Membrane</keyword>
<dbReference type="PANTHER" id="PTHR33248">
    <property type="entry name" value="ZINC ION-BINDING PROTEIN"/>
    <property type="match status" value="1"/>
</dbReference>
<reference evidence="8 9" key="1">
    <citation type="submission" date="2019-04" db="EMBL/GenBank/DDBJ databases">
        <title>An improved genome assembly and genetic linkage map for asparagus bean, Vigna unguiculata ssp. sesquipedialis.</title>
        <authorList>
            <person name="Xia Q."/>
            <person name="Zhang R."/>
            <person name="Dong Y."/>
        </authorList>
    </citation>
    <scope>NUCLEOTIDE SEQUENCE [LARGE SCALE GENOMIC DNA]</scope>
    <source>
        <tissue evidence="8">Leaf</tissue>
    </source>
</reference>
<evidence type="ECO:0000256" key="6">
    <source>
        <dbReference type="SAM" id="SignalP"/>
    </source>
</evidence>
<evidence type="ECO:0000256" key="2">
    <source>
        <dbReference type="ARBA" id="ARBA00022771"/>
    </source>
</evidence>
<keyword evidence="3" id="KW-0862">Zinc</keyword>
<dbReference type="InterPro" id="IPR010666">
    <property type="entry name" value="Znf_GRF"/>
</dbReference>
<feature type="domain" description="GRF-type" evidence="7">
    <location>
        <begin position="67"/>
        <end position="115"/>
    </location>
</feature>
<evidence type="ECO:0000259" key="7">
    <source>
        <dbReference type="PROSITE" id="PS51999"/>
    </source>
</evidence>
<evidence type="ECO:0000256" key="4">
    <source>
        <dbReference type="PROSITE-ProRule" id="PRU01343"/>
    </source>
</evidence>
<evidence type="ECO:0000313" key="8">
    <source>
        <dbReference type="EMBL" id="QCD96568.1"/>
    </source>
</evidence>
<dbReference type="AlphaFoldDB" id="A0A4D6M7P1"/>
<evidence type="ECO:0000313" key="9">
    <source>
        <dbReference type="Proteomes" id="UP000501690"/>
    </source>
</evidence>
<evidence type="ECO:0000256" key="5">
    <source>
        <dbReference type="SAM" id="Phobius"/>
    </source>
</evidence>
<keyword evidence="9" id="KW-1185">Reference proteome</keyword>
<dbReference type="EMBL" id="CP039350">
    <property type="protein sequence ID" value="QCD96568.1"/>
    <property type="molecule type" value="Genomic_DNA"/>
</dbReference>
<keyword evidence="5" id="KW-0812">Transmembrane</keyword>
<evidence type="ECO:0000256" key="3">
    <source>
        <dbReference type="ARBA" id="ARBA00022833"/>
    </source>
</evidence>
<keyword evidence="2 4" id="KW-0863">Zinc-finger</keyword>
<accession>A0A4D6M7P1</accession>
<feature type="transmembrane region" description="Helical" evidence="5">
    <location>
        <begin position="147"/>
        <end position="166"/>
    </location>
</feature>
<evidence type="ECO:0000256" key="1">
    <source>
        <dbReference type="ARBA" id="ARBA00022723"/>
    </source>
</evidence>
<gene>
    <name evidence="8" type="ORF">DEO72_LG6g1274</name>
</gene>
<feature type="signal peptide" evidence="6">
    <location>
        <begin position="1"/>
        <end position="34"/>
    </location>
</feature>
<feature type="chain" id="PRO_5020037377" description="GRF-type domain-containing protein" evidence="6">
    <location>
        <begin position="35"/>
        <end position="170"/>
    </location>
</feature>
<name>A0A4D6M7P1_VIGUN</name>
<keyword evidence="5" id="KW-1133">Transmembrane helix</keyword>
<dbReference type="Pfam" id="PF06839">
    <property type="entry name" value="Zn_ribbon_GRF"/>
    <property type="match status" value="1"/>
</dbReference>
<proteinExistence type="predicted"/>